<protein>
    <submittedName>
        <fullName evidence="1">Uncharacterized protein</fullName>
    </submittedName>
</protein>
<organism evidence="1 2">
    <name type="scientific">Bacteroides pyogenes</name>
    <dbReference type="NCBI Taxonomy" id="310300"/>
    <lineage>
        <taxon>Bacteria</taxon>
        <taxon>Pseudomonadati</taxon>
        <taxon>Bacteroidota</taxon>
        <taxon>Bacteroidia</taxon>
        <taxon>Bacteroidales</taxon>
        <taxon>Bacteroidaceae</taxon>
        <taxon>Bacteroides</taxon>
    </lineage>
</organism>
<proteinExistence type="predicted"/>
<dbReference type="Proteomes" id="UP000324383">
    <property type="component" value="Unassembled WGS sequence"/>
</dbReference>
<dbReference type="EMBL" id="VKLW01000002">
    <property type="protein sequence ID" value="TYK35362.1"/>
    <property type="molecule type" value="Genomic_DNA"/>
</dbReference>
<name>A0A5D3EGW7_9BACE</name>
<reference evidence="1 2" key="1">
    <citation type="submission" date="2019-07" db="EMBL/GenBank/DDBJ databases">
        <title>Draft Genome Sequences of Bacteroides pyogenes Strains Isolated from the Uterus Holstein Dairy Cows with Metritis.</title>
        <authorList>
            <person name="Cunha F."/>
            <person name="Galvao K.N."/>
            <person name="Jeon S.J."/>
            <person name="Jeong K.C."/>
        </authorList>
    </citation>
    <scope>NUCLEOTIDE SEQUENCE [LARGE SCALE GENOMIC DNA]</scope>
    <source>
        <strain evidence="1 2">KG-31</strain>
    </source>
</reference>
<gene>
    <name evidence="1" type="ORF">FNJ60_01240</name>
</gene>
<dbReference type="AlphaFoldDB" id="A0A5D3EGW7"/>
<sequence length="68" mass="7295">MSIMRHNAEIHPGAGIRQNSGLAPYPLRRAASDLRSCGVGGFCSLPLPLPFPFLQNKKTVSSIGISNF</sequence>
<dbReference type="RefSeq" id="WP_148727506.1">
    <property type="nucleotide sequence ID" value="NZ_VKLV01000011.1"/>
</dbReference>
<evidence type="ECO:0000313" key="1">
    <source>
        <dbReference type="EMBL" id="TYK35362.1"/>
    </source>
</evidence>
<accession>A0A5D3EGW7</accession>
<keyword evidence="2" id="KW-1185">Reference proteome</keyword>
<comment type="caution">
    <text evidence="1">The sequence shown here is derived from an EMBL/GenBank/DDBJ whole genome shotgun (WGS) entry which is preliminary data.</text>
</comment>
<evidence type="ECO:0000313" key="2">
    <source>
        <dbReference type="Proteomes" id="UP000324383"/>
    </source>
</evidence>